<dbReference type="EMBL" id="HBHQ01025661">
    <property type="protein sequence ID" value="CAD9825507.1"/>
    <property type="molecule type" value="Transcribed_RNA"/>
</dbReference>
<evidence type="ECO:0000313" key="1">
    <source>
        <dbReference type="EMBL" id="CAD9825507.1"/>
    </source>
</evidence>
<proteinExistence type="predicted"/>
<protein>
    <submittedName>
        <fullName evidence="1">Uncharacterized protein</fullName>
    </submittedName>
</protein>
<organism evidence="1">
    <name type="scientific">Attheya septentrionalis</name>
    <dbReference type="NCBI Taxonomy" id="420275"/>
    <lineage>
        <taxon>Eukaryota</taxon>
        <taxon>Sar</taxon>
        <taxon>Stramenopiles</taxon>
        <taxon>Ochrophyta</taxon>
        <taxon>Bacillariophyta</taxon>
        <taxon>Coscinodiscophyceae</taxon>
        <taxon>Chaetocerotophycidae</taxon>
        <taxon>Chaetocerotales</taxon>
        <taxon>Attheyaceae</taxon>
        <taxon>Attheya</taxon>
    </lineage>
</organism>
<reference evidence="1" key="1">
    <citation type="submission" date="2021-01" db="EMBL/GenBank/DDBJ databases">
        <authorList>
            <person name="Corre E."/>
            <person name="Pelletier E."/>
            <person name="Niang G."/>
            <person name="Scheremetjew M."/>
            <person name="Finn R."/>
            <person name="Kale V."/>
            <person name="Holt S."/>
            <person name="Cochrane G."/>
            <person name="Meng A."/>
            <person name="Brown T."/>
            <person name="Cohen L."/>
        </authorList>
    </citation>
    <scope>NUCLEOTIDE SEQUENCE</scope>
    <source>
        <strain evidence="1">CCMP2084</strain>
    </source>
</reference>
<sequence>MVREGAVDVGCLSQMTHKLQDDQHYSGGATKSSSSCMKQSLYYSWDLEVDASFRPIAVDGEVAQFRLWTASELEQEVRYGNNLRPAMRLVITDFLMRHGIITPDTESNYTQIRNAMTNHRLVCNGMMCAMG</sequence>
<accession>A0A7S2XRZ1</accession>
<name>A0A7S2XRZ1_9STRA</name>
<dbReference type="Gene3D" id="3.90.79.10">
    <property type="entry name" value="Nucleoside Triphosphate Pyrophosphohydrolase"/>
    <property type="match status" value="1"/>
</dbReference>
<gene>
    <name evidence="1" type="ORF">ASEP1449_LOCUS17341</name>
</gene>
<dbReference type="AlphaFoldDB" id="A0A7S2XRZ1"/>